<keyword evidence="1" id="KW-0472">Membrane</keyword>
<dbReference type="AlphaFoldDB" id="A0A6P8TQZ8"/>
<dbReference type="InterPro" id="IPR001870">
    <property type="entry name" value="B30.2/SPRY"/>
</dbReference>
<dbReference type="InterPro" id="IPR013320">
    <property type="entry name" value="ConA-like_dom_sf"/>
</dbReference>
<feature type="transmembrane region" description="Helical" evidence="1">
    <location>
        <begin position="16"/>
        <end position="35"/>
    </location>
</feature>
<keyword evidence="1" id="KW-1133">Transmembrane helix</keyword>
<protein>
    <submittedName>
        <fullName evidence="4">E3 ubiquitin-protein ligase TRIM39-like</fullName>
    </submittedName>
</protein>
<dbReference type="InterPro" id="IPR003877">
    <property type="entry name" value="SPRY_dom"/>
</dbReference>
<dbReference type="PROSITE" id="PS50188">
    <property type="entry name" value="B302_SPRY"/>
    <property type="match status" value="1"/>
</dbReference>
<dbReference type="InterPro" id="IPR043136">
    <property type="entry name" value="B30.2/SPRY_sf"/>
</dbReference>
<dbReference type="SMART" id="SM00589">
    <property type="entry name" value="PRY"/>
    <property type="match status" value="1"/>
</dbReference>
<name>A0A6P8TQZ8_GYMAC</name>
<dbReference type="Pfam" id="PF00622">
    <property type="entry name" value="SPRY"/>
    <property type="match status" value="1"/>
</dbReference>
<evidence type="ECO:0000256" key="1">
    <source>
        <dbReference type="SAM" id="Phobius"/>
    </source>
</evidence>
<evidence type="ECO:0000259" key="2">
    <source>
        <dbReference type="PROSITE" id="PS50188"/>
    </source>
</evidence>
<dbReference type="RefSeq" id="XP_034058932.1">
    <property type="nucleotide sequence ID" value="XM_034203041.1"/>
</dbReference>
<dbReference type="CDD" id="cd13733">
    <property type="entry name" value="SPRY_PRY_C-I_1"/>
    <property type="match status" value="1"/>
</dbReference>
<dbReference type="Gene3D" id="2.60.120.920">
    <property type="match status" value="1"/>
</dbReference>
<accession>A0A6P8TQZ8</accession>
<dbReference type="SMART" id="SM00449">
    <property type="entry name" value="SPRY"/>
    <property type="match status" value="1"/>
</dbReference>
<dbReference type="PANTHER" id="PTHR24103">
    <property type="entry name" value="E3 UBIQUITIN-PROTEIN LIGASE TRIM"/>
    <property type="match status" value="1"/>
</dbReference>
<keyword evidence="3" id="KW-1185">Reference proteome</keyword>
<keyword evidence="1" id="KW-0812">Transmembrane</keyword>
<dbReference type="InterPro" id="IPR050143">
    <property type="entry name" value="TRIM/RBCC"/>
</dbReference>
<dbReference type="InParanoid" id="A0A6P8TQZ8"/>
<dbReference type="InterPro" id="IPR058030">
    <property type="entry name" value="TRIM8/14/16/25/29/45/65_CC"/>
</dbReference>
<reference evidence="4" key="1">
    <citation type="submission" date="2025-08" db="UniProtKB">
        <authorList>
            <consortium name="RefSeq"/>
        </authorList>
    </citation>
    <scope>IDENTIFICATION</scope>
</reference>
<dbReference type="FunFam" id="2.60.120.920:FF:000004">
    <property type="entry name" value="Butyrophilin subfamily 1 member A1"/>
    <property type="match status" value="1"/>
</dbReference>
<dbReference type="PRINTS" id="PR01407">
    <property type="entry name" value="BUTYPHLNCDUF"/>
</dbReference>
<dbReference type="OrthoDB" id="6105938at2759"/>
<dbReference type="Pfam" id="PF25600">
    <property type="entry name" value="TRIM_CC"/>
    <property type="match status" value="1"/>
</dbReference>
<feature type="domain" description="B30.2/SPRY" evidence="2">
    <location>
        <begin position="201"/>
        <end position="397"/>
    </location>
</feature>
<dbReference type="Proteomes" id="UP000515161">
    <property type="component" value="Unplaced"/>
</dbReference>
<sequence length="397" mass="44680">MSSGEVPRGVCSGTKLSVLISCLVCVMCVSIWLVLNHETHDNESLRKEFKEKKAKLRNTGVLIGQMIQKRRLKIQDFKHSLELSKEQAERELKGCVELFTALKETVESRQAELMDTMKGKQRETEQQAEGFIKELQQDISTLTKRSSEVAQLSRSEDQPHLLRSFSSLNAIPHTKFFTDVHIFLPLYDVTVRTGLKKLSKEMKKMFALAVLKRHQQYEVDVTLDPQTAHPKLILSDDGKQVTHGDVEKNLPDNPERFDSCPCVFAKQSFSAGRFYFKVTVSGKTKWDFGVAGASISRKGIVSLSPQKGCWMISLRNNNDYSARAGPAVSLSLRSRPQKVGVFVDYDEGLVSFYDVDTADLIYSFTGFSFTEKLFPFFSPSPNHGGKNSAPLIISHID</sequence>
<gene>
    <name evidence="4" type="primary">LOC117537714</name>
</gene>
<dbReference type="InterPro" id="IPR006574">
    <property type="entry name" value="PRY"/>
</dbReference>
<evidence type="ECO:0000313" key="3">
    <source>
        <dbReference type="Proteomes" id="UP000515161"/>
    </source>
</evidence>
<dbReference type="GeneID" id="117537714"/>
<dbReference type="InterPro" id="IPR003879">
    <property type="entry name" value="Butyrophylin_SPRY"/>
</dbReference>
<dbReference type="Pfam" id="PF13765">
    <property type="entry name" value="PRY"/>
    <property type="match status" value="1"/>
</dbReference>
<evidence type="ECO:0000313" key="4">
    <source>
        <dbReference type="RefSeq" id="XP_034058932.1"/>
    </source>
</evidence>
<proteinExistence type="predicted"/>
<dbReference type="SUPFAM" id="SSF49899">
    <property type="entry name" value="Concanavalin A-like lectins/glucanases"/>
    <property type="match status" value="1"/>
</dbReference>
<organism evidence="3 4">
    <name type="scientific">Gymnodraco acuticeps</name>
    <name type="common">Antarctic dragonfish</name>
    <dbReference type="NCBI Taxonomy" id="8218"/>
    <lineage>
        <taxon>Eukaryota</taxon>
        <taxon>Metazoa</taxon>
        <taxon>Chordata</taxon>
        <taxon>Craniata</taxon>
        <taxon>Vertebrata</taxon>
        <taxon>Euteleostomi</taxon>
        <taxon>Actinopterygii</taxon>
        <taxon>Neopterygii</taxon>
        <taxon>Teleostei</taxon>
        <taxon>Neoteleostei</taxon>
        <taxon>Acanthomorphata</taxon>
        <taxon>Eupercaria</taxon>
        <taxon>Perciformes</taxon>
        <taxon>Notothenioidei</taxon>
        <taxon>Bathydraconidae</taxon>
        <taxon>Gymnodraco</taxon>
    </lineage>
</organism>
<dbReference type="KEGG" id="gacu:117537714"/>